<comment type="caution">
    <text evidence="2">The sequence shown here is derived from an EMBL/GenBank/DDBJ whole genome shotgun (WGS) entry which is preliminary data.</text>
</comment>
<keyword evidence="3" id="KW-1185">Reference proteome</keyword>
<dbReference type="AlphaFoldDB" id="A0A392MFJ9"/>
<gene>
    <name evidence="2" type="ORF">A2U01_0006806</name>
</gene>
<evidence type="ECO:0000313" key="2">
    <source>
        <dbReference type="EMBL" id="MCH85953.1"/>
    </source>
</evidence>
<sequence>MVGDKGNKMRQKAMELKKKAEENTSPEVRENPGGLAGFGAQRSKGWRGAHTFLLPLAASAGCALRRE</sequence>
<evidence type="ECO:0000313" key="3">
    <source>
        <dbReference type="Proteomes" id="UP000265520"/>
    </source>
</evidence>
<dbReference type="EMBL" id="LXQA010009459">
    <property type="protein sequence ID" value="MCH85953.1"/>
    <property type="molecule type" value="Genomic_DNA"/>
</dbReference>
<name>A0A392MFJ9_9FABA</name>
<feature type="region of interest" description="Disordered" evidence="1">
    <location>
        <begin position="1"/>
        <end position="40"/>
    </location>
</feature>
<organism evidence="2 3">
    <name type="scientific">Trifolium medium</name>
    <dbReference type="NCBI Taxonomy" id="97028"/>
    <lineage>
        <taxon>Eukaryota</taxon>
        <taxon>Viridiplantae</taxon>
        <taxon>Streptophyta</taxon>
        <taxon>Embryophyta</taxon>
        <taxon>Tracheophyta</taxon>
        <taxon>Spermatophyta</taxon>
        <taxon>Magnoliopsida</taxon>
        <taxon>eudicotyledons</taxon>
        <taxon>Gunneridae</taxon>
        <taxon>Pentapetalae</taxon>
        <taxon>rosids</taxon>
        <taxon>fabids</taxon>
        <taxon>Fabales</taxon>
        <taxon>Fabaceae</taxon>
        <taxon>Papilionoideae</taxon>
        <taxon>50 kb inversion clade</taxon>
        <taxon>NPAAA clade</taxon>
        <taxon>Hologalegina</taxon>
        <taxon>IRL clade</taxon>
        <taxon>Trifolieae</taxon>
        <taxon>Trifolium</taxon>
    </lineage>
</organism>
<accession>A0A392MFJ9</accession>
<feature type="non-terminal residue" evidence="2">
    <location>
        <position position="67"/>
    </location>
</feature>
<reference evidence="2 3" key="1">
    <citation type="journal article" date="2018" name="Front. Plant Sci.">
        <title>Red Clover (Trifolium pratense) and Zigzag Clover (T. medium) - A Picture of Genomic Similarities and Differences.</title>
        <authorList>
            <person name="Dluhosova J."/>
            <person name="Istvanek J."/>
            <person name="Nedelnik J."/>
            <person name="Repkova J."/>
        </authorList>
    </citation>
    <scope>NUCLEOTIDE SEQUENCE [LARGE SCALE GENOMIC DNA]</scope>
    <source>
        <strain evidence="3">cv. 10/8</strain>
        <tissue evidence="2">Leaf</tissue>
    </source>
</reference>
<dbReference type="Proteomes" id="UP000265520">
    <property type="component" value="Unassembled WGS sequence"/>
</dbReference>
<evidence type="ECO:0000256" key="1">
    <source>
        <dbReference type="SAM" id="MobiDB-lite"/>
    </source>
</evidence>
<proteinExistence type="predicted"/>
<feature type="compositionally biased region" description="Basic and acidic residues" evidence="1">
    <location>
        <begin position="12"/>
        <end position="30"/>
    </location>
</feature>
<protein>
    <submittedName>
        <fullName evidence="2">Uncharacterized protein</fullName>
    </submittedName>
</protein>